<evidence type="ECO:0000313" key="2">
    <source>
        <dbReference type="EMBL" id="QBI18254.1"/>
    </source>
</evidence>
<dbReference type="KEGG" id="erz:ER308_00815"/>
<evidence type="ECO:0000256" key="1">
    <source>
        <dbReference type="SAM" id="MobiDB-lite"/>
    </source>
</evidence>
<name>A0A411YAM0_9ACTN</name>
<reference evidence="2 3" key="1">
    <citation type="submission" date="2019-01" db="EMBL/GenBank/DDBJ databases">
        <title>Egibacter rhizosphaerae EGI 80759T.</title>
        <authorList>
            <person name="Chen D.-D."/>
            <person name="Tian Y."/>
            <person name="Jiao J.-Y."/>
            <person name="Zhang X.-T."/>
            <person name="Zhang Y.-G."/>
            <person name="Zhang Y."/>
            <person name="Xiao M."/>
            <person name="Shu W.-S."/>
            <person name="Li W.-J."/>
        </authorList>
    </citation>
    <scope>NUCLEOTIDE SEQUENCE [LARGE SCALE GENOMIC DNA]</scope>
    <source>
        <strain evidence="2 3">EGI 80759</strain>
    </source>
</reference>
<keyword evidence="3" id="KW-1185">Reference proteome</keyword>
<dbReference type="Proteomes" id="UP000291469">
    <property type="component" value="Chromosome"/>
</dbReference>
<sequence length="180" mass="19539">MTDEAEELPKPRELLAARVAAEELFDTLRDWFDVPDEVTIDLRAVDSAVSELSDPQYVMAMAMRKLQALHLLTTPGVVTTTDVVLTVIQDLERALLQAPSMHLRNAAAETDWDAALAELDEDPIDPAGGHDGEGGEGEGEPAEAGAAGDRIEAFRRHHSALHEAARAVLRASDGEIRRLI</sequence>
<gene>
    <name evidence="2" type="ORF">ER308_00815</name>
</gene>
<dbReference type="AlphaFoldDB" id="A0A411YAM0"/>
<dbReference type="RefSeq" id="WP_131153252.1">
    <property type="nucleotide sequence ID" value="NZ_CP036402.1"/>
</dbReference>
<feature type="region of interest" description="Disordered" evidence="1">
    <location>
        <begin position="121"/>
        <end position="147"/>
    </location>
</feature>
<evidence type="ECO:0000313" key="3">
    <source>
        <dbReference type="Proteomes" id="UP000291469"/>
    </source>
</evidence>
<organism evidence="2 3">
    <name type="scientific">Egibacter rhizosphaerae</name>
    <dbReference type="NCBI Taxonomy" id="1670831"/>
    <lineage>
        <taxon>Bacteria</taxon>
        <taxon>Bacillati</taxon>
        <taxon>Actinomycetota</taxon>
        <taxon>Nitriliruptoria</taxon>
        <taxon>Egibacterales</taxon>
        <taxon>Egibacteraceae</taxon>
        <taxon>Egibacter</taxon>
    </lineage>
</organism>
<proteinExistence type="predicted"/>
<dbReference type="OrthoDB" id="5180676at2"/>
<protein>
    <submittedName>
        <fullName evidence="2">Uncharacterized protein</fullName>
    </submittedName>
</protein>
<dbReference type="EMBL" id="CP036402">
    <property type="protein sequence ID" value="QBI18254.1"/>
    <property type="molecule type" value="Genomic_DNA"/>
</dbReference>
<accession>A0A411YAM0</accession>